<feature type="region of interest" description="Disordered" evidence="1">
    <location>
        <begin position="1"/>
        <end position="50"/>
    </location>
</feature>
<name>A0ABD3KPA5_EUCGL</name>
<dbReference type="AlphaFoldDB" id="A0ABD3KPA5"/>
<dbReference type="EMBL" id="JBJKBG010000005">
    <property type="protein sequence ID" value="KAL3739402.1"/>
    <property type="molecule type" value="Genomic_DNA"/>
</dbReference>
<keyword evidence="4" id="KW-1185">Reference proteome</keyword>
<evidence type="ECO:0000313" key="3">
    <source>
        <dbReference type="EMBL" id="KAL3739404.1"/>
    </source>
</evidence>
<organism evidence="2 4">
    <name type="scientific">Eucalyptus globulus</name>
    <name type="common">Tasmanian blue gum</name>
    <dbReference type="NCBI Taxonomy" id="34317"/>
    <lineage>
        <taxon>Eukaryota</taxon>
        <taxon>Viridiplantae</taxon>
        <taxon>Streptophyta</taxon>
        <taxon>Embryophyta</taxon>
        <taxon>Tracheophyta</taxon>
        <taxon>Spermatophyta</taxon>
        <taxon>Magnoliopsida</taxon>
        <taxon>eudicotyledons</taxon>
        <taxon>Gunneridae</taxon>
        <taxon>Pentapetalae</taxon>
        <taxon>rosids</taxon>
        <taxon>malvids</taxon>
        <taxon>Myrtales</taxon>
        <taxon>Myrtaceae</taxon>
        <taxon>Myrtoideae</taxon>
        <taxon>Eucalypteae</taxon>
        <taxon>Eucalyptus</taxon>
    </lineage>
</organism>
<gene>
    <name evidence="2" type="ORF">ACJRO7_020769</name>
    <name evidence="3" type="ORF">ACJRO7_020771</name>
</gene>
<sequence length="113" mass="12506">MLETPQLSPLGVTKGTARNAGDDNRVNMVKNDHNNEVHGDRSGLGERKDLLPFPNWPFTPPIPAYLLPPPIPQLPFAPPFQIPPIPSVPSWPQFPFPPLQMPPFPFVYPSPPA</sequence>
<evidence type="ECO:0000313" key="4">
    <source>
        <dbReference type="Proteomes" id="UP001634007"/>
    </source>
</evidence>
<dbReference type="Proteomes" id="UP001634007">
    <property type="component" value="Unassembled WGS sequence"/>
</dbReference>
<proteinExistence type="predicted"/>
<comment type="caution">
    <text evidence="2">The sequence shown here is derived from an EMBL/GenBank/DDBJ whole genome shotgun (WGS) entry which is preliminary data.</text>
</comment>
<reference evidence="2 4" key="1">
    <citation type="submission" date="2024-11" db="EMBL/GenBank/DDBJ databases">
        <title>Chromosome-level genome assembly of Eucalyptus globulus Labill. provides insights into its genome evolution.</title>
        <authorList>
            <person name="Li X."/>
        </authorList>
    </citation>
    <scope>NUCLEOTIDE SEQUENCE [LARGE SCALE GENOMIC DNA]</scope>
    <source>
        <strain evidence="2">CL2024</strain>
        <tissue evidence="2">Fresh tender leaves</tissue>
    </source>
</reference>
<evidence type="ECO:0000256" key="1">
    <source>
        <dbReference type="SAM" id="MobiDB-lite"/>
    </source>
</evidence>
<feature type="compositionally biased region" description="Basic and acidic residues" evidence="1">
    <location>
        <begin position="20"/>
        <end position="50"/>
    </location>
</feature>
<dbReference type="EMBL" id="JBJKBG010000005">
    <property type="protein sequence ID" value="KAL3739404.1"/>
    <property type="molecule type" value="Genomic_DNA"/>
</dbReference>
<accession>A0ABD3KPA5</accession>
<protein>
    <submittedName>
        <fullName evidence="2">Uncharacterized protein</fullName>
    </submittedName>
</protein>
<evidence type="ECO:0000313" key="2">
    <source>
        <dbReference type="EMBL" id="KAL3739402.1"/>
    </source>
</evidence>